<dbReference type="PANTHER" id="PTHR30619">
    <property type="entry name" value="DNA INTERNALIZATION/COMPETENCE PROTEIN COMEC/REC2"/>
    <property type="match status" value="1"/>
</dbReference>
<dbReference type="Pfam" id="PF03772">
    <property type="entry name" value="Competence"/>
    <property type="match status" value="1"/>
</dbReference>
<evidence type="ECO:0000259" key="7">
    <source>
        <dbReference type="SMART" id="SM00849"/>
    </source>
</evidence>
<dbReference type="InterPro" id="IPR025405">
    <property type="entry name" value="DUF4131"/>
</dbReference>
<feature type="transmembrane region" description="Helical" evidence="6">
    <location>
        <begin position="241"/>
        <end position="261"/>
    </location>
</feature>
<name>A0A558BDP9_9GAMM</name>
<dbReference type="InterPro" id="IPR004477">
    <property type="entry name" value="ComEC_N"/>
</dbReference>
<dbReference type="GO" id="GO:0030420">
    <property type="term" value="P:establishment of competence for transformation"/>
    <property type="evidence" value="ECO:0007669"/>
    <property type="project" value="InterPro"/>
</dbReference>
<feature type="transmembrane region" description="Helical" evidence="6">
    <location>
        <begin position="438"/>
        <end position="455"/>
    </location>
</feature>
<keyword evidence="2" id="KW-1003">Cell membrane</keyword>
<dbReference type="InterPro" id="IPR035681">
    <property type="entry name" value="ComA-like_MBL"/>
</dbReference>
<feature type="transmembrane region" description="Helical" evidence="6">
    <location>
        <begin position="350"/>
        <end position="370"/>
    </location>
</feature>
<dbReference type="InterPro" id="IPR004797">
    <property type="entry name" value="Competence_ComEC/Rec2"/>
</dbReference>
<evidence type="ECO:0000256" key="5">
    <source>
        <dbReference type="ARBA" id="ARBA00023136"/>
    </source>
</evidence>
<feature type="transmembrane region" description="Helical" evidence="6">
    <location>
        <begin position="324"/>
        <end position="344"/>
    </location>
</feature>
<feature type="transmembrane region" description="Helical" evidence="6">
    <location>
        <begin position="467"/>
        <end position="485"/>
    </location>
</feature>
<keyword evidence="4 6" id="KW-1133">Transmembrane helix</keyword>
<dbReference type="NCBIfam" id="TIGR00360">
    <property type="entry name" value="ComEC_N-term"/>
    <property type="match status" value="1"/>
</dbReference>
<dbReference type="NCBIfam" id="TIGR00361">
    <property type="entry name" value="ComEC_Rec2"/>
    <property type="match status" value="1"/>
</dbReference>
<evidence type="ECO:0000256" key="2">
    <source>
        <dbReference type="ARBA" id="ARBA00022475"/>
    </source>
</evidence>
<dbReference type="SUPFAM" id="SSF56281">
    <property type="entry name" value="Metallo-hydrolase/oxidoreductase"/>
    <property type="match status" value="1"/>
</dbReference>
<evidence type="ECO:0000256" key="6">
    <source>
        <dbReference type="SAM" id="Phobius"/>
    </source>
</evidence>
<dbReference type="Proteomes" id="UP000319142">
    <property type="component" value="Unassembled WGS sequence"/>
</dbReference>
<evidence type="ECO:0000256" key="1">
    <source>
        <dbReference type="ARBA" id="ARBA00004651"/>
    </source>
</evidence>
<feature type="transmembrane region" description="Helical" evidence="6">
    <location>
        <begin position="409"/>
        <end position="431"/>
    </location>
</feature>
<feature type="transmembrane region" description="Helical" evidence="6">
    <location>
        <begin position="12"/>
        <end position="36"/>
    </location>
</feature>
<feature type="transmembrane region" description="Helical" evidence="6">
    <location>
        <begin position="281"/>
        <end position="303"/>
    </location>
</feature>
<organism evidence="8 9">
    <name type="scientific">Marinobacter vinifirmus</name>
    <dbReference type="NCBI Taxonomy" id="355591"/>
    <lineage>
        <taxon>Bacteria</taxon>
        <taxon>Pseudomonadati</taxon>
        <taxon>Pseudomonadota</taxon>
        <taxon>Gammaproteobacteria</taxon>
        <taxon>Pseudomonadales</taxon>
        <taxon>Marinobacteraceae</taxon>
        <taxon>Marinobacter</taxon>
    </lineage>
</organism>
<dbReference type="SMART" id="SM00849">
    <property type="entry name" value="Lactamase_B"/>
    <property type="match status" value="1"/>
</dbReference>
<dbReference type="InterPro" id="IPR036866">
    <property type="entry name" value="RibonucZ/Hydroxyglut_hydro"/>
</dbReference>
<feature type="domain" description="Metallo-beta-lactamase" evidence="7">
    <location>
        <begin position="530"/>
        <end position="726"/>
    </location>
</feature>
<dbReference type="PANTHER" id="PTHR30619:SF1">
    <property type="entry name" value="RECOMBINATION PROTEIN 2"/>
    <property type="match status" value="1"/>
</dbReference>
<proteinExistence type="predicted"/>
<evidence type="ECO:0000256" key="3">
    <source>
        <dbReference type="ARBA" id="ARBA00022692"/>
    </source>
</evidence>
<dbReference type="EMBL" id="VMRX01000013">
    <property type="protein sequence ID" value="TVT34628.1"/>
    <property type="molecule type" value="Genomic_DNA"/>
</dbReference>
<reference evidence="8 9" key="1">
    <citation type="submission" date="2019-07" db="EMBL/GenBank/DDBJ databases">
        <title>The pathways for chlorine oxyanion respiration interact through the shared metabolite chlorate.</title>
        <authorList>
            <person name="Barnum T.P."/>
            <person name="Cheng Y."/>
            <person name="Hill K.A."/>
            <person name="Lucas L.N."/>
            <person name="Carlson H.K."/>
            <person name="Coates J.D."/>
        </authorList>
    </citation>
    <scope>NUCLEOTIDE SEQUENCE [LARGE SCALE GENOMIC DNA]</scope>
    <source>
        <strain evidence="8">UCB</strain>
    </source>
</reference>
<dbReference type="Pfam" id="PF00753">
    <property type="entry name" value="Lactamase_B"/>
    <property type="match status" value="1"/>
</dbReference>
<sequence length="792" mass="85988">MVAFSSGVILLYWLTVLPPYTWLFVLTFMVGAAAFWGRGSRFSSLCLLLCFGFLGLLWATWYADGRLAERLPQGLEGEQVEVSGHLCSLPQPGSFGSLRFNFCVERWYEPAAVPEGTRLPETLRLAWYGRDGKDLPDHRLRLEVVLKRPHGNLNQAGFRYEDWLFRNGFRATGSVRSVAPEPGLACGGHCQYRAWHQSVATVVEGWFGEAQQFPLIASLLIGNRGHLENAHWDTLKATGTIHLVAISGLHLGLVAVAVGLLGRRLLLLVPSGWVSVHQGRVAVFALVMLCSLAYALLAGFTVPTRRALIMVVVGGWYLLMAREASAWQPFVAALFLVLLLDPFAPLDQGFWLSFGAVAVLLLVFAGRVSAPGWLKGLVLAQFAVFAGLWPVLSHFGLGQPLAGLLANLLAIPWVSLVVMPVLFLGAFLSVLSGGGLSDFAMVLMDGALALLWGWLEWVQVLDWPVPGGGKVAQSGLLALVVVVMIRLPVPGFRPAAFAAIALWSLAALYHRDPENSSVAVPEIRILDVGQGLSVLIQVDDKVLLYDTGPEVKGVFSAADSVLIPELSARGVRRIDHLVLSHADNDHSGGLPVLLDTFDVVRISSGEAGELSGSLDGLRLVHDCPALPERWGDLELAFWQAPDARAGNDASCVLRVSHGLSDTEIWLTGDISDGVEARMLAASELDWFHRQPAHRLVLAPHHGSKTSSSESWVETLRPDQVIYTAGYRHRFGHPHPEVTARYRQAGARALNTACSGQIAITLPATGPEIEEIRHSAPFWVAAPGLARDQCNIP</sequence>
<keyword evidence="5 6" id="KW-0472">Membrane</keyword>
<dbReference type="CDD" id="cd07731">
    <property type="entry name" value="ComA-like_MBL-fold"/>
    <property type="match status" value="1"/>
</dbReference>
<dbReference type="InterPro" id="IPR052159">
    <property type="entry name" value="Competence_DNA_uptake"/>
</dbReference>
<feature type="transmembrane region" description="Helical" evidence="6">
    <location>
        <begin position="377"/>
        <end position="397"/>
    </location>
</feature>
<evidence type="ECO:0000256" key="4">
    <source>
        <dbReference type="ARBA" id="ARBA00022989"/>
    </source>
</evidence>
<accession>A0A558BDP9</accession>
<feature type="transmembrane region" description="Helical" evidence="6">
    <location>
        <begin position="42"/>
        <end position="63"/>
    </location>
</feature>
<comment type="caution">
    <text evidence="8">The sequence shown here is derived from an EMBL/GenBank/DDBJ whole genome shotgun (WGS) entry which is preliminary data.</text>
</comment>
<gene>
    <name evidence="8" type="ORF">FHK81_06090</name>
</gene>
<dbReference type="InterPro" id="IPR001279">
    <property type="entry name" value="Metallo-B-lactamas"/>
</dbReference>
<dbReference type="Gene3D" id="3.60.15.10">
    <property type="entry name" value="Ribonuclease Z/Hydroxyacylglutathione hydrolase-like"/>
    <property type="match status" value="1"/>
</dbReference>
<evidence type="ECO:0000313" key="8">
    <source>
        <dbReference type="EMBL" id="TVT34628.1"/>
    </source>
</evidence>
<comment type="subcellular location">
    <subcellularLocation>
        <location evidence="1">Cell membrane</location>
        <topology evidence="1">Multi-pass membrane protein</topology>
    </subcellularLocation>
</comment>
<dbReference type="Pfam" id="PF13567">
    <property type="entry name" value="DUF4131"/>
    <property type="match status" value="1"/>
</dbReference>
<protein>
    <submittedName>
        <fullName evidence="8">DNA internalization-related competence protein ComEC/Rec2</fullName>
    </submittedName>
</protein>
<keyword evidence="3 6" id="KW-0812">Transmembrane</keyword>
<evidence type="ECO:0000313" key="9">
    <source>
        <dbReference type="Proteomes" id="UP000319142"/>
    </source>
</evidence>
<dbReference type="GO" id="GO:0005886">
    <property type="term" value="C:plasma membrane"/>
    <property type="evidence" value="ECO:0007669"/>
    <property type="project" value="UniProtKB-SubCell"/>
</dbReference>
<dbReference type="AlphaFoldDB" id="A0A558BDP9"/>